<name>A0A9J6FQU7_HAELO</name>
<organism evidence="2 3">
    <name type="scientific">Haemaphysalis longicornis</name>
    <name type="common">Bush tick</name>
    <dbReference type="NCBI Taxonomy" id="44386"/>
    <lineage>
        <taxon>Eukaryota</taxon>
        <taxon>Metazoa</taxon>
        <taxon>Ecdysozoa</taxon>
        <taxon>Arthropoda</taxon>
        <taxon>Chelicerata</taxon>
        <taxon>Arachnida</taxon>
        <taxon>Acari</taxon>
        <taxon>Parasitiformes</taxon>
        <taxon>Ixodida</taxon>
        <taxon>Ixodoidea</taxon>
        <taxon>Ixodidae</taxon>
        <taxon>Haemaphysalinae</taxon>
        <taxon>Haemaphysalis</taxon>
    </lineage>
</organism>
<gene>
    <name evidence="2" type="ORF">HPB48_018600</name>
</gene>
<comment type="caution">
    <text evidence="2">The sequence shown here is derived from an EMBL/GenBank/DDBJ whole genome shotgun (WGS) entry which is preliminary data.</text>
</comment>
<evidence type="ECO:0000256" key="1">
    <source>
        <dbReference type="SAM" id="MobiDB-lite"/>
    </source>
</evidence>
<dbReference type="EMBL" id="JABSTR010000002">
    <property type="protein sequence ID" value="KAH9364625.1"/>
    <property type="molecule type" value="Genomic_DNA"/>
</dbReference>
<sequence length="102" mass="11368">MHPISNQERRRARAQALHKQDYSNPQVGYMNAAEHPEREAMAAVVVDSSHRTLAALSFTTQFPTVGEEMGFAHAIISSPKVTTLISDSKWAITNYSSRRVDP</sequence>
<dbReference type="VEuPathDB" id="VectorBase:HLOH_043834"/>
<accession>A0A9J6FQU7</accession>
<protein>
    <submittedName>
        <fullName evidence="2">Uncharacterized protein</fullName>
    </submittedName>
</protein>
<dbReference type="AlphaFoldDB" id="A0A9J6FQU7"/>
<dbReference type="OrthoDB" id="10423842at2759"/>
<evidence type="ECO:0000313" key="3">
    <source>
        <dbReference type="Proteomes" id="UP000821853"/>
    </source>
</evidence>
<evidence type="ECO:0000313" key="2">
    <source>
        <dbReference type="EMBL" id="KAH9364625.1"/>
    </source>
</evidence>
<feature type="region of interest" description="Disordered" evidence="1">
    <location>
        <begin position="1"/>
        <end position="20"/>
    </location>
</feature>
<reference evidence="2 3" key="1">
    <citation type="journal article" date="2020" name="Cell">
        <title>Large-Scale Comparative Analyses of Tick Genomes Elucidate Their Genetic Diversity and Vector Capacities.</title>
        <authorList>
            <consortium name="Tick Genome and Microbiome Consortium (TIGMIC)"/>
            <person name="Jia N."/>
            <person name="Wang J."/>
            <person name="Shi W."/>
            <person name="Du L."/>
            <person name="Sun Y."/>
            <person name="Zhan W."/>
            <person name="Jiang J.F."/>
            <person name="Wang Q."/>
            <person name="Zhang B."/>
            <person name="Ji P."/>
            <person name="Bell-Sakyi L."/>
            <person name="Cui X.M."/>
            <person name="Yuan T.T."/>
            <person name="Jiang B.G."/>
            <person name="Yang W.F."/>
            <person name="Lam T.T."/>
            <person name="Chang Q.C."/>
            <person name="Ding S.J."/>
            <person name="Wang X.J."/>
            <person name="Zhu J.G."/>
            <person name="Ruan X.D."/>
            <person name="Zhao L."/>
            <person name="Wei J.T."/>
            <person name="Ye R.Z."/>
            <person name="Que T.C."/>
            <person name="Du C.H."/>
            <person name="Zhou Y.H."/>
            <person name="Cheng J.X."/>
            <person name="Dai P.F."/>
            <person name="Guo W.B."/>
            <person name="Han X.H."/>
            <person name="Huang E.J."/>
            <person name="Li L.F."/>
            <person name="Wei W."/>
            <person name="Gao Y.C."/>
            <person name="Liu J.Z."/>
            <person name="Shao H.Z."/>
            <person name="Wang X."/>
            <person name="Wang C.C."/>
            <person name="Yang T.C."/>
            <person name="Huo Q.B."/>
            <person name="Li W."/>
            <person name="Chen H.Y."/>
            <person name="Chen S.E."/>
            <person name="Zhou L.G."/>
            <person name="Ni X.B."/>
            <person name="Tian J.H."/>
            <person name="Sheng Y."/>
            <person name="Liu T."/>
            <person name="Pan Y.S."/>
            <person name="Xia L.Y."/>
            <person name="Li J."/>
            <person name="Zhao F."/>
            <person name="Cao W.C."/>
        </authorList>
    </citation>
    <scope>NUCLEOTIDE SEQUENCE [LARGE SCALE GENOMIC DNA]</scope>
    <source>
        <strain evidence="2">HaeL-2018</strain>
    </source>
</reference>
<dbReference type="Proteomes" id="UP000821853">
    <property type="component" value="Chromosome 10"/>
</dbReference>
<proteinExistence type="predicted"/>
<keyword evidence="3" id="KW-1185">Reference proteome</keyword>